<keyword evidence="1" id="KW-1133">Transmembrane helix</keyword>
<feature type="transmembrane region" description="Helical" evidence="1">
    <location>
        <begin position="187"/>
        <end position="213"/>
    </location>
</feature>
<dbReference type="InterPro" id="IPR005625">
    <property type="entry name" value="PepSY-ass_TM"/>
</dbReference>
<dbReference type="RefSeq" id="WP_248480742.1">
    <property type="nucleotide sequence ID" value="NZ_JALPRF010000013.1"/>
</dbReference>
<evidence type="ECO:0000313" key="3">
    <source>
        <dbReference type="Proteomes" id="UP001202180"/>
    </source>
</evidence>
<organism evidence="2 3">
    <name type="scientific">Spirosoma liriopis</name>
    <dbReference type="NCBI Taxonomy" id="2937440"/>
    <lineage>
        <taxon>Bacteria</taxon>
        <taxon>Pseudomonadati</taxon>
        <taxon>Bacteroidota</taxon>
        <taxon>Cytophagia</taxon>
        <taxon>Cytophagales</taxon>
        <taxon>Cytophagaceae</taxon>
        <taxon>Spirosoma</taxon>
    </lineage>
</organism>
<evidence type="ECO:0000313" key="2">
    <source>
        <dbReference type="EMBL" id="MCK8495917.1"/>
    </source>
</evidence>
<gene>
    <name evidence="2" type="ORF">M0L20_28890</name>
</gene>
<feature type="transmembrane region" description="Helical" evidence="1">
    <location>
        <begin position="145"/>
        <end position="166"/>
    </location>
</feature>
<proteinExistence type="predicted"/>
<comment type="caution">
    <text evidence="2">The sequence shown here is derived from an EMBL/GenBank/DDBJ whole genome shotgun (WGS) entry which is preliminary data.</text>
</comment>
<dbReference type="Proteomes" id="UP001202180">
    <property type="component" value="Unassembled WGS sequence"/>
</dbReference>
<name>A0ABT0HUP4_9BACT</name>
<accession>A0ABT0HUP4</accession>
<sequence length="402" mass="45044">MRTTGKNIAAKLHLWLGLGSGLVVFIVALTGSLLVFEKELEPIIDARFHTIVPPDNAQRVPLDELVTTATTQFPGKKLSRVIIEPHPDRTVVVELQQSKKAKDILAVALDPYTGKVVEARQEQDAFFSVVLRLHRYLCLGDTGKIITGISCVSFLIIMISGLVLWWPNRKNAKQRFTVKWGASFKRLNWDLHAIFGFYVLPFVFLIASTGLIWSYKWVNNLLFYAFDGKPQTKREAPANQSSVSLKSADLLEEMYAETNRLLPHSGAITFAFPETDSLAVTVSKRNEEAAIDNIVDFLYFDNATGDLIKKRLYDGETRGFKARRIIFPIHTGSMLGWPTKIIALIVALITASLPITGFLIWWGRGRKKSGVVRQRSVEKTLPRQPQHNRSVVVAASNKLSEG</sequence>
<keyword evidence="1" id="KW-0812">Transmembrane</keyword>
<keyword evidence="3" id="KW-1185">Reference proteome</keyword>
<dbReference type="EMBL" id="JALPRF010000013">
    <property type="protein sequence ID" value="MCK8495917.1"/>
    <property type="molecule type" value="Genomic_DNA"/>
</dbReference>
<reference evidence="2 3" key="1">
    <citation type="submission" date="2022-04" db="EMBL/GenBank/DDBJ databases">
        <title>Spirosoma sp. strain RP8 genome sequencing and assembly.</title>
        <authorList>
            <person name="Jung Y."/>
        </authorList>
    </citation>
    <scope>NUCLEOTIDE SEQUENCE [LARGE SCALE GENOMIC DNA]</scope>
    <source>
        <strain evidence="2 3">RP8</strain>
    </source>
</reference>
<dbReference type="PANTHER" id="PTHR34219">
    <property type="entry name" value="IRON-REGULATED INNER MEMBRANE PROTEIN-RELATED"/>
    <property type="match status" value="1"/>
</dbReference>
<protein>
    <submittedName>
        <fullName evidence="2">PepSY domain-containing protein</fullName>
    </submittedName>
</protein>
<keyword evidence="1" id="KW-0472">Membrane</keyword>
<feature type="transmembrane region" description="Helical" evidence="1">
    <location>
        <begin position="341"/>
        <end position="363"/>
    </location>
</feature>
<dbReference type="Pfam" id="PF03929">
    <property type="entry name" value="PepSY_TM"/>
    <property type="match status" value="1"/>
</dbReference>
<evidence type="ECO:0000256" key="1">
    <source>
        <dbReference type="SAM" id="Phobius"/>
    </source>
</evidence>
<dbReference type="PANTHER" id="PTHR34219:SF3">
    <property type="entry name" value="BLL7967 PROTEIN"/>
    <property type="match status" value="1"/>
</dbReference>
<feature type="transmembrane region" description="Helical" evidence="1">
    <location>
        <begin position="12"/>
        <end position="36"/>
    </location>
</feature>